<comment type="caution">
    <text evidence="1">The sequence shown here is derived from an EMBL/GenBank/DDBJ whole genome shotgun (WGS) entry which is preliminary data.</text>
</comment>
<dbReference type="AlphaFoldDB" id="A0A841PUP6"/>
<dbReference type="RefSeq" id="WP_174494765.1">
    <property type="nucleotide sequence ID" value="NZ_CADDWK010000002.1"/>
</dbReference>
<proteinExistence type="predicted"/>
<keyword evidence="2" id="KW-1185">Reference proteome</keyword>
<dbReference type="EMBL" id="JACHGH010000002">
    <property type="protein sequence ID" value="MBB6452589.1"/>
    <property type="molecule type" value="Genomic_DNA"/>
</dbReference>
<organism evidence="1 2">
    <name type="scientific">Salirhabdus euzebyi</name>
    <dbReference type="NCBI Taxonomy" id="394506"/>
    <lineage>
        <taxon>Bacteria</taxon>
        <taxon>Bacillati</taxon>
        <taxon>Bacillota</taxon>
        <taxon>Bacilli</taxon>
        <taxon>Bacillales</taxon>
        <taxon>Bacillaceae</taxon>
        <taxon>Salirhabdus</taxon>
    </lineage>
</organism>
<evidence type="ECO:0000313" key="1">
    <source>
        <dbReference type="EMBL" id="MBB6452589.1"/>
    </source>
</evidence>
<reference evidence="1 2" key="1">
    <citation type="submission" date="2020-08" db="EMBL/GenBank/DDBJ databases">
        <title>Genomic Encyclopedia of Type Strains, Phase IV (KMG-IV): sequencing the most valuable type-strain genomes for metagenomic binning, comparative biology and taxonomic classification.</title>
        <authorList>
            <person name="Goeker M."/>
        </authorList>
    </citation>
    <scope>NUCLEOTIDE SEQUENCE [LARGE SCALE GENOMIC DNA]</scope>
    <source>
        <strain evidence="1 2">DSM 19612</strain>
    </source>
</reference>
<gene>
    <name evidence="1" type="ORF">HNQ94_001034</name>
</gene>
<evidence type="ECO:0000313" key="2">
    <source>
        <dbReference type="Proteomes" id="UP000581688"/>
    </source>
</evidence>
<protein>
    <submittedName>
        <fullName evidence="1">Uncharacterized protein</fullName>
    </submittedName>
</protein>
<accession>A0A841PUP6</accession>
<dbReference type="Proteomes" id="UP000581688">
    <property type="component" value="Unassembled WGS sequence"/>
</dbReference>
<sequence>MDYFDKIDYAARLRRKEMVLAIIPARLKTGDTIGIMEPSSPAPSLFSERGERGTHFCGRKVPLSLNVIVHTKIKLTGLLR</sequence>
<name>A0A841PUP6_9BACI</name>